<evidence type="ECO:0000256" key="2">
    <source>
        <dbReference type="ARBA" id="ARBA00006840"/>
    </source>
</evidence>
<evidence type="ECO:0000256" key="5">
    <source>
        <dbReference type="ARBA" id="ARBA00023136"/>
    </source>
</evidence>
<dbReference type="PANTHER" id="PTHR32191">
    <property type="entry name" value="TETRASPANIN-8-RELATED"/>
    <property type="match status" value="1"/>
</dbReference>
<evidence type="ECO:0000256" key="4">
    <source>
        <dbReference type="ARBA" id="ARBA00022989"/>
    </source>
</evidence>
<proteinExistence type="inferred from homology"/>
<comment type="similarity">
    <text evidence="2">Belongs to the tetraspanin (TM4SF) family.</text>
</comment>
<dbReference type="Proteomes" id="UP001293254">
    <property type="component" value="Unassembled WGS sequence"/>
</dbReference>
<name>A0AAE2CLU0_9LAMI</name>
<keyword evidence="4 6" id="KW-1133">Transmembrane helix</keyword>
<keyword evidence="5 6" id="KW-0472">Membrane</keyword>
<reference evidence="7" key="2">
    <citation type="journal article" date="2024" name="Plant">
        <title>Genomic evolution and insights into agronomic trait innovations of Sesamum species.</title>
        <authorList>
            <person name="Miao H."/>
            <person name="Wang L."/>
            <person name="Qu L."/>
            <person name="Liu H."/>
            <person name="Sun Y."/>
            <person name="Le M."/>
            <person name="Wang Q."/>
            <person name="Wei S."/>
            <person name="Zheng Y."/>
            <person name="Lin W."/>
            <person name="Duan Y."/>
            <person name="Cao H."/>
            <person name="Xiong S."/>
            <person name="Wang X."/>
            <person name="Wei L."/>
            <person name="Li C."/>
            <person name="Ma Q."/>
            <person name="Ju M."/>
            <person name="Zhao R."/>
            <person name="Li G."/>
            <person name="Mu C."/>
            <person name="Tian Q."/>
            <person name="Mei H."/>
            <person name="Zhang T."/>
            <person name="Gao T."/>
            <person name="Zhang H."/>
        </authorList>
    </citation>
    <scope>NUCLEOTIDE SEQUENCE</scope>
    <source>
        <strain evidence="7">3651</strain>
    </source>
</reference>
<evidence type="ECO:0000256" key="1">
    <source>
        <dbReference type="ARBA" id="ARBA00004141"/>
    </source>
</evidence>
<reference evidence="7" key="1">
    <citation type="submission" date="2020-06" db="EMBL/GenBank/DDBJ databases">
        <authorList>
            <person name="Li T."/>
            <person name="Hu X."/>
            <person name="Zhang T."/>
            <person name="Song X."/>
            <person name="Zhang H."/>
            <person name="Dai N."/>
            <person name="Sheng W."/>
            <person name="Hou X."/>
            <person name="Wei L."/>
        </authorList>
    </citation>
    <scope>NUCLEOTIDE SEQUENCE</scope>
    <source>
        <strain evidence="7">3651</strain>
        <tissue evidence="7">Leaf</tissue>
    </source>
</reference>
<evidence type="ECO:0000313" key="8">
    <source>
        <dbReference type="Proteomes" id="UP001293254"/>
    </source>
</evidence>
<dbReference type="InterPro" id="IPR018499">
    <property type="entry name" value="Tetraspanin/Peripherin"/>
</dbReference>
<dbReference type="GO" id="GO:0009734">
    <property type="term" value="P:auxin-activated signaling pathway"/>
    <property type="evidence" value="ECO:0007669"/>
    <property type="project" value="InterPro"/>
</dbReference>
<protein>
    <submittedName>
        <fullName evidence="7">Tetraspanin-8</fullName>
    </submittedName>
</protein>
<feature type="transmembrane region" description="Helical" evidence="6">
    <location>
        <begin position="12"/>
        <end position="32"/>
    </location>
</feature>
<keyword evidence="8" id="KW-1185">Reference proteome</keyword>
<dbReference type="Pfam" id="PF00335">
    <property type="entry name" value="Tetraspanin"/>
    <property type="match status" value="1"/>
</dbReference>
<feature type="transmembrane region" description="Helical" evidence="6">
    <location>
        <begin position="229"/>
        <end position="248"/>
    </location>
</feature>
<feature type="transmembrane region" description="Helical" evidence="6">
    <location>
        <begin position="44"/>
        <end position="64"/>
    </location>
</feature>
<evidence type="ECO:0000256" key="6">
    <source>
        <dbReference type="SAM" id="Phobius"/>
    </source>
</evidence>
<sequence>MVRISNGIITLLNLLTLVVGFAALLMSAWLYIKIETPCERNLRMPFLIMGGALLGVSMLGLLGSCCRLNFFMWLYLITLFVLMLGLTVFTIFVIIVTNKEVGRELSGKGLGERKLGDYSHWLQNYVVNAENWDKIRVCFGQIKLCSFEAGKDHNHYSKYMASMQSSCCKPPSVCGLVFVNSTTWNMPAKGPADPNPDCTTWSNEQTELCYNCESCKVEALEEIKKEWKILSLANTCILLLVGIIYSISCCALRNNQSQGYQKYKDYAKYA</sequence>
<dbReference type="AlphaFoldDB" id="A0AAE2CLU0"/>
<accession>A0AAE2CLU0</accession>
<dbReference type="EMBL" id="JACGWO010000005">
    <property type="protein sequence ID" value="KAK4426917.1"/>
    <property type="molecule type" value="Genomic_DNA"/>
</dbReference>
<dbReference type="GO" id="GO:0016020">
    <property type="term" value="C:membrane"/>
    <property type="evidence" value="ECO:0007669"/>
    <property type="project" value="UniProtKB-SubCell"/>
</dbReference>
<evidence type="ECO:0000256" key="3">
    <source>
        <dbReference type="ARBA" id="ARBA00022692"/>
    </source>
</evidence>
<gene>
    <name evidence="7" type="ORF">Salat_1460500</name>
</gene>
<keyword evidence="3 6" id="KW-0812">Transmembrane</keyword>
<dbReference type="InterPro" id="IPR044991">
    <property type="entry name" value="TET_plant"/>
</dbReference>
<comment type="subcellular location">
    <subcellularLocation>
        <location evidence="1">Membrane</location>
        <topology evidence="1">Multi-pass membrane protein</topology>
    </subcellularLocation>
</comment>
<organism evidence="7 8">
    <name type="scientific">Sesamum alatum</name>
    <dbReference type="NCBI Taxonomy" id="300844"/>
    <lineage>
        <taxon>Eukaryota</taxon>
        <taxon>Viridiplantae</taxon>
        <taxon>Streptophyta</taxon>
        <taxon>Embryophyta</taxon>
        <taxon>Tracheophyta</taxon>
        <taxon>Spermatophyta</taxon>
        <taxon>Magnoliopsida</taxon>
        <taxon>eudicotyledons</taxon>
        <taxon>Gunneridae</taxon>
        <taxon>Pentapetalae</taxon>
        <taxon>asterids</taxon>
        <taxon>lamiids</taxon>
        <taxon>Lamiales</taxon>
        <taxon>Pedaliaceae</taxon>
        <taxon>Sesamum</taxon>
    </lineage>
</organism>
<feature type="transmembrane region" description="Helical" evidence="6">
    <location>
        <begin position="70"/>
        <end position="96"/>
    </location>
</feature>
<comment type="caution">
    <text evidence="7">The sequence shown here is derived from an EMBL/GenBank/DDBJ whole genome shotgun (WGS) entry which is preliminary data.</text>
</comment>
<evidence type="ECO:0000313" key="7">
    <source>
        <dbReference type="EMBL" id="KAK4426917.1"/>
    </source>
</evidence>